<keyword evidence="3" id="KW-1185">Reference proteome</keyword>
<protein>
    <submittedName>
        <fullName evidence="2">Uncharacterized protein</fullName>
    </submittedName>
</protein>
<dbReference type="AlphaFoldDB" id="A0A4R0R983"/>
<evidence type="ECO:0000313" key="2">
    <source>
        <dbReference type="EMBL" id="TCD64360.1"/>
    </source>
</evidence>
<feature type="region of interest" description="Disordered" evidence="1">
    <location>
        <begin position="36"/>
        <end position="172"/>
    </location>
</feature>
<evidence type="ECO:0000256" key="1">
    <source>
        <dbReference type="SAM" id="MobiDB-lite"/>
    </source>
</evidence>
<proteinExistence type="predicted"/>
<comment type="caution">
    <text evidence="2">The sequence shown here is derived from an EMBL/GenBank/DDBJ whole genome shotgun (WGS) entry which is preliminary data.</text>
</comment>
<dbReference type="EMBL" id="RWJN01000241">
    <property type="protein sequence ID" value="TCD64360.1"/>
    <property type="molecule type" value="Genomic_DNA"/>
</dbReference>
<feature type="compositionally biased region" description="Pro residues" evidence="1">
    <location>
        <begin position="112"/>
        <end position="155"/>
    </location>
</feature>
<sequence length="172" mass="17945">MPPLGVTVPGDYARGDTAPLALRDAKVSKTVHARGSVELNELQKRGGSVGANNLKNRPGPGRRPEYNGSENWKNLAPKGDKPPVTYEPLAQKPANWGGFRASEADGTSYVPPTRPHPAPAPATGHPDPPAPAPPAPAPHPSPPGTPPLPEGPPADAPNHVWAERLAPLEKAE</sequence>
<name>A0A4R0R983_9APHY</name>
<organism evidence="2 3">
    <name type="scientific">Steccherinum ochraceum</name>
    <dbReference type="NCBI Taxonomy" id="92696"/>
    <lineage>
        <taxon>Eukaryota</taxon>
        <taxon>Fungi</taxon>
        <taxon>Dikarya</taxon>
        <taxon>Basidiomycota</taxon>
        <taxon>Agaricomycotina</taxon>
        <taxon>Agaricomycetes</taxon>
        <taxon>Polyporales</taxon>
        <taxon>Steccherinaceae</taxon>
        <taxon>Steccherinum</taxon>
    </lineage>
</organism>
<accession>A0A4R0R983</accession>
<dbReference type="Proteomes" id="UP000292702">
    <property type="component" value="Unassembled WGS sequence"/>
</dbReference>
<gene>
    <name evidence="2" type="ORF">EIP91_004229</name>
</gene>
<reference evidence="2 3" key="1">
    <citation type="submission" date="2018-11" db="EMBL/GenBank/DDBJ databases">
        <title>Genome assembly of Steccherinum ochraceum LE-BIN_3174, the white-rot fungus of the Steccherinaceae family (The Residual Polyporoid clade, Polyporales, Basidiomycota).</title>
        <authorList>
            <person name="Fedorova T.V."/>
            <person name="Glazunova O.A."/>
            <person name="Landesman E.O."/>
            <person name="Moiseenko K.V."/>
            <person name="Psurtseva N.V."/>
            <person name="Savinova O.S."/>
            <person name="Shakhova N.V."/>
            <person name="Tyazhelova T.V."/>
            <person name="Vasina D.V."/>
        </authorList>
    </citation>
    <scope>NUCLEOTIDE SEQUENCE [LARGE SCALE GENOMIC DNA]</scope>
    <source>
        <strain evidence="2 3">LE-BIN_3174</strain>
    </source>
</reference>
<evidence type="ECO:0000313" key="3">
    <source>
        <dbReference type="Proteomes" id="UP000292702"/>
    </source>
</evidence>